<feature type="transmembrane region" description="Helical" evidence="5">
    <location>
        <begin position="76"/>
        <end position="103"/>
    </location>
</feature>
<gene>
    <name evidence="6" type="ORF">METZ01_LOCUS451001</name>
</gene>
<protein>
    <recommendedName>
        <fullName evidence="7">Amino acid permease/ SLC12A domain-containing protein</fullName>
    </recommendedName>
</protein>
<evidence type="ECO:0000256" key="2">
    <source>
        <dbReference type="ARBA" id="ARBA00022692"/>
    </source>
</evidence>
<dbReference type="Pfam" id="PF13520">
    <property type="entry name" value="AA_permease_2"/>
    <property type="match status" value="1"/>
</dbReference>
<feature type="transmembrane region" description="Helical" evidence="5">
    <location>
        <begin position="154"/>
        <end position="176"/>
    </location>
</feature>
<dbReference type="EMBL" id="UINC01186094">
    <property type="protein sequence ID" value="SVD98147.1"/>
    <property type="molecule type" value="Genomic_DNA"/>
</dbReference>
<feature type="transmembrane region" description="Helical" evidence="5">
    <location>
        <begin position="188"/>
        <end position="212"/>
    </location>
</feature>
<feature type="transmembrane region" description="Helical" evidence="5">
    <location>
        <begin position="34"/>
        <end position="56"/>
    </location>
</feature>
<dbReference type="AlphaFoldDB" id="A0A382ZRJ5"/>
<feature type="non-terminal residue" evidence="6">
    <location>
        <position position="1"/>
    </location>
</feature>
<dbReference type="PANTHER" id="PTHR11785">
    <property type="entry name" value="AMINO ACID TRANSPORTER"/>
    <property type="match status" value="1"/>
</dbReference>
<evidence type="ECO:0000313" key="6">
    <source>
        <dbReference type="EMBL" id="SVD98147.1"/>
    </source>
</evidence>
<dbReference type="InterPro" id="IPR050598">
    <property type="entry name" value="AminoAcid_Transporter"/>
</dbReference>
<accession>A0A382ZRJ5</accession>
<dbReference type="PANTHER" id="PTHR11785:SF512">
    <property type="entry name" value="SOBREMESA, ISOFORM B"/>
    <property type="match status" value="1"/>
</dbReference>
<keyword evidence="2 5" id="KW-0812">Transmembrane</keyword>
<dbReference type="Gene3D" id="1.20.1740.10">
    <property type="entry name" value="Amino acid/polyamine transporter I"/>
    <property type="match status" value="1"/>
</dbReference>
<evidence type="ECO:0000256" key="4">
    <source>
        <dbReference type="ARBA" id="ARBA00023136"/>
    </source>
</evidence>
<evidence type="ECO:0000256" key="1">
    <source>
        <dbReference type="ARBA" id="ARBA00004141"/>
    </source>
</evidence>
<evidence type="ECO:0008006" key="7">
    <source>
        <dbReference type="Google" id="ProtNLM"/>
    </source>
</evidence>
<sequence length="240" mass="26126">GVALIAVSWAFDGWNNITYIAGEIRDPGRRLPMALIGGTFLITALYLLVNVVYFSALPMSEVVGEVRIAEKASTALWGPTGAALVSGAVVVSTFGALNGAIFVGPRVYYAMAQDGVFFERAAKIHAHFGTPSTAILAQAVWAGFLTLTGSYEQLFTYVVVVSLIYWIATAASVFTLRKKRPELHRPYVTWGYPWVPLIFIVSTGAVLINALFARPIESLAGLSITLLGVPVYFYWRRKVT</sequence>
<name>A0A382ZRJ5_9ZZZZ</name>
<evidence type="ECO:0000256" key="3">
    <source>
        <dbReference type="ARBA" id="ARBA00022989"/>
    </source>
</evidence>
<keyword evidence="4 5" id="KW-0472">Membrane</keyword>
<reference evidence="6" key="1">
    <citation type="submission" date="2018-05" db="EMBL/GenBank/DDBJ databases">
        <authorList>
            <person name="Lanie J.A."/>
            <person name="Ng W.-L."/>
            <person name="Kazmierczak K.M."/>
            <person name="Andrzejewski T.M."/>
            <person name="Davidsen T.M."/>
            <person name="Wayne K.J."/>
            <person name="Tettelin H."/>
            <person name="Glass J.I."/>
            <person name="Rusch D."/>
            <person name="Podicherti R."/>
            <person name="Tsui H.-C.T."/>
            <person name="Winkler M.E."/>
        </authorList>
    </citation>
    <scope>NUCLEOTIDE SEQUENCE</scope>
</reference>
<organism evidence="6">
    <name type="scientific">marine metagenome</name>
    <dbReference type="NCBI Taxonomy" id="408172"/>
    <lineage>
        <taxon>unclassified sequences</taxon>
        <taxon>metagenomes</taxon>
        <taxon>ecological metagenomes</taxon>
    </lineage>
</organism>
<dbReference type="InterPro" id="IPR002293">
    <property type="entry name" value="AA/rel_permease1"/>
</dbReference>
<proteinExistence type="predicted"/>
<evidence type="ECO:0000256" key="5">
    <source>
        <dbReference type="SAM" id="Phobius"/>
    </source>
</evidence>
<comment type="subcellular location">
    <subcellularLocation>
        <location evidence="1">Membrane</location>
        <topology evidence="1">Multi-pass membrane protein</topology>
    </subcellularLocation>
</comment>
<feature type="transmembrane region" description="Helical" evidence="5">
    <location>
        <begin position="124"/>
        <end position="148"/>
    </location>
</feature>
<keyword evidence="3 5" id="KW-1133">Transmembrane helix</keyword>
<feature type="transmembrane region" description="Helical" evidence="5">
    <location>
        <begin position="218"/>
        <end position="235"/>
    </location>
</feature>
<dbReference type="GO" id="GO:0015179">
    <property type="term" value="F:L-amino acid transmembrane transporter activity"/>
    <property type="evidence" value="ECO:0007669"/>
    <property type="project" value="TreeGrafter"/>
</dbReference>
<dbReference type="GO" id="GO:0016020">
    <property type="term" value="C:membrane"/>
    <property type="evidence" value="ECO:0007669"/>
    <property type="project" value="UniProtKB-SubCell"/>
</dbReference>